<dbReference type="GO" id="GO:0005524">
    <property type="term" value="F:ATP binding"/>
    <property type="evidence" value="ECO:0007669"/>
    <property type="project" value="InterPro"/>
</dbReference>
<dbReference type="InterPro" id="IPR031350">
    <property type="entry name" value="Goodbye_dom"/>
</dbReference>
<dbReference type="Gene3D" id="1.10.510.10">
    <property type="entry name" value="Transferase(Phosphotransferase) domain 1"/>
    <property type="match status" value="1"/>
</dbReference>
<dbReference type="KEGG" id="shs:STEHIDRAFT_163671"/>
<protein>
    <recommendedName>
        <fullName evidence="2">Protein kinase domain-containing protein</fullName>
    </recommendedName>
</protein>
<organism evidence="3 4">
    <name type="scientific">Stereum hirsutum (strain FP-91666)</name>
    <name type="common">White-rot fungus</name>
    <dbReference type="NCBI Taxonomy" id="721885"/>
    <lineage>
        <taxon>Eukaryota</taxon>
        <taxon>Fungi</taxon>
        <taxon>Dikarya</taxon>
        <taxon>Basidiomycota</taxon>
        <taxon>Agaricomycotina</taxon>
        <taxon>Agaricomycetes</taxon>
        <taxon>Russulales</taxon>
        <taxon>Stereaceae</taxon>
        <taxon>Stereum</taxon>
    </lineage>
</organism>
<dbReference type="PANTHER" id="PTHR10039">
    <property type="entry name" value="AMELOGENIN"/>
    <property type="match status" value="1"/>
</dbReference>
<keyword evidence="4" id="KW-1185">Reference proteome</keyword>
<dbReference type="Pfam" id="PF24883">
    <property type="entry name" value="NPHP3_N"/>
    <property type="match status" value="1"/>
</dbReference>
<dbReference type="PROSITE" id="PS00108">
    <property type="entry name" value="PROTEIN_KINASE_ST"/>
    <property type="match status" value="1"/>
</dbReference>
<dbReference type="AlphaFoldDB" id="R7RXD2"/>
<dbReference type="InterPro" id="IPR056884">
    <property type="entry name" value="NPHP3-like_N"/>
</dbReference>
<dbReference type="Proteomes" id="UP000053927">
    <property type="component" value="Unassembled WGS sequence"/>
</dbReference>
<dbReference type="eggNOG" id="KOG4177">
    <property type="taxonomic scope" value="Eukaryota"/>
</dbReference>
<dbReference type="InterPro" id="IPR000719">
    <property type="entry name" value="Prot_kinase_dom"/>
</dbReference>
<dbReference type="SUPFAM" id="SSF52540">
    <property type="entry name" value="P-loop containing nucleoside triphosphate hydrolases"/>
    <property type="match status" value="1"/>
</dbReference>
<dbReference type="EMBL" id="JH687404">
    <property type="protein sequence ID" value="EIM79483.1"/>
    <property type="molecule type" value="Genomic_DNA"/>
</dbReference>
<dbReference type="PROSITE" id="PS50011">
    <property type="entry name" value="PROTEIN_KINASE_DOM"/>
    <property type="match status" value="1"/>
</dbReference>
<dbReference type="Gene3D" id="3.40.50.300">
    <property type="entry name" value="P-loop containing nucleotide triphosphate hydrolases"/>
    <property type="match status" value="1"/>
</dbReference>
<reference evidence="4" key="1">
    <citation type="journal article" date="2012" name="Science">
        <title>The Paleozoic origin of enzymatic lignin decomposition reconstructed from 31 fungal genomes.</title>
        <authorList>
            <person name="Floudas D."/>
            <person name="Binder M."/>
            <person name="Riley R."/>
            <person name="Barry K."/>
            <person name="Blanchette R.A."/>
            <person name="Henrissat B."/>
            <person name="Martinez A.T."/>
            <person name="Otillar R."/>
            <person name="Spatafora J.W."/>
            <person name="Yadav J.S."/>
            <person name="Aerts A."/>
            <person name="Benoit I."/>
            <person name="Boyd A."/>
            <person name="Carlson A."/>
            <person name="Copeland A."/>
            <person name="Coutinho P.M."/>
            <person name="de Vries R.P."/>
            <person name="Ferreira P."/>
            <person name="Findley K."/>
            <person name="Foster B."/>
            <person name="Gaskell J."/>
            <person name="Glotzer D."/>
            <person name="Gorecki P."/>
            <person name="Heitman J."/>
            <person name="Hesse C."/>
            <person name="Hori C."/>
            <person name="Igarashi K."/>
            <person name="Jurgens J.A."/>
            <person name="Kallen N."/>
            <person name="Kersten P."/>
            <person name="Kohler A."/>
            <person name="Kuees U."/>
            <person name="Kumar T.K.A."/>
            <person name="Kuo A."/>
            <person name="LaButti K."/>
            <person name="Larrondo L.F."/>
            <person name="Lindquist E."/>
            <person name="Ling A."/>
            <person name="Lombard V."/>
            <person name="Lucas S."/>
            <person name="Lundell T."/>
            <person name="Martin R."/>
            <person name="McLaughlin D.J."/>
            <person name="Morgenstern I."/>
            <person name="Morin E."/>
            <person name="Murat C."/>
            <person name="Nagy L.G."/>
            <person name="Nolan M."/>
            <person name="Ohm R.A."/>
            <person name="Patyshakuliyeva A."/>
            <person name="Rokas A."/>
            <person name="Ruiz-Duenas F.J."/>
            <person name="Sabat G."/>
            <person name="Salamov A."/>
            <person name="Samejima M."/>
            <person name="Schmutz J."/>
            <person name="Slot J.C."/>
            <person name="St John F."/>
            <person name="Stenlid J."/>
            <person name="Sun H."/>
            <person name="Sun S."/>
            <person name="Syed K."/>
            <person name="Tsang A."/>
            <person name="Wiebenga A."/>
            <person name="Young D."/>
            <person name="Pisabarro A."/>
            <person name="Eastwood D.C."/>
            <person name="Martin F."/>
            <person name="Cullen D."/>
            <person name="Grigoriev I.V."/>
            <person name="Hibbett D.S."/>
        </authorList>
    </citation>
    <scope>NUCLEOTIDE SEQUENCE [LARGE SCALE GENOMIC DNA]</scope>
    <source>
        <strain evidence="4">FP-91666</strain>
    </source>
</reference>
<proteinExistence type="predicted"/>
<dbReference type="InterPro" id="IPR011009">
    <property type="entry name" value="Kinase-like_dom_sf"/>
</dbReference>
<dbReference type="GeneID" id="18802406"/>
<evidence type="ECO:0000313" key="3">
    <source>
        <dbReference type="EMBL" id="EIM79483.1"/>
    </source>
</evidence>
<dbReference type="GO" id="GO:0004672">
    <property type="term" value="F:protein kinase activity"/>
    <property type="evidence" value="ECO:0007669"/>
    <property type="project" value="InterPro"/>
</dbReference>
<evidence type="ECO:0000256" key="1">
    <source>
        <dbReference type="ARBA" id="ARBA00022737"/>
    </source>
</evidence>
<evidence type="ECO:0000313" key="4">
    <source>
        <dbReference type="Proteomes" id="UP000053927"/>
    </source>
</evidence>
<gene>
    <name evidence="3" type="ORF">STEHIDRAFT_163671</name>
</gene>
<feature type="domain" description="Protein kinase" evidence="2">
    <location>
        <begin position="1"/>
        <end position="217"/>
    </location>
</feature>
<dbReference type="Pfam" id="PF17109">
    <property type="entry name" value="Goodbye"/>
    <property type="match status" value="1"/>
</dbReference>
<dbReference type="SUPFAM" id="SSF56112">
    <property type="entry name" value="Protein kinase-like (PK-like)"/>
    <property type="match status" value="1"/>
</dbReference>
<dbReference type="OrthoDB" id="448455at2759"/>
<sequence>MSNLLDHHREDQTTAYLAMQLLDVQNFSELPTFHGIRICLDVVKHVHSRNLIHGDIKPHNFIFSPLDDRHSYLIDYGFTTWRSDPCANLPLKKSTVSIPISIKRANDMDSLAYTVIDVKPVVEVVKLFADAAGEAASLSQVPGCLWCVKSGTVAKPVFAAINGLTAAAKGVENSYDTIIDLFQSLQAMLERCTIYLKHEITPLVKDNMVETLSHLLVILGLATKLIKEGEDNDLQEALVKLDRLTAREDRLVSATTLSVTNDILCRLTDYIKEDSDQIVKEMLVYIATTVERLGRIDVSSQLRAVLEEIRTSRAILASWLSAPEVARNHNAAREKHEQGSFLWLSGGPGYGKSILSSTVIDDLRYRITAAPRGTAALAYHYFNFRDPAKQTCESLLLSVLRQLLCQCLVIPTPLLNLHGKCQRERGFSIDDLTHTLAEMLKIFELKFIVVDALDECAGDDQLDMITDLLGALNNQFGGDDLHIFLTGRPESNIRQCLDQLVPTKFRVKLGSEQGLSDDIGCYVRSVIRNSNSIFKRWSSVQLDEIENALVYGANGMFRWVHCQLDELRKCVSPRALRRTLCALPKTLDETYERIFMHIYDLPNREEANHNLLWLAFSFRPLSVAEVAETVVFSFENEEPARFVVDDRVEDFTANDVLSICSTLVTLTHDWKLGTTLELARSSVKEYLVETRIRERAVPSYFYLNETLSHATIAHACLVYLLEIPNCDDLKRFPLTEFITC</sequence>
<dbReference type="RefSeq" id="XP_007311440.1">
    <property type="nucleotide sequence ID" value="XM_007311378.1"/>
</dbReference>
<dbReference type="InterPro" id="IPR027417">
    <property type="entry name" value="P-loop_NTPase"/>
</dbReference>
<dbReference type="InterPro" id="IPR008271">
    <property type="entry name" value="Ser/Thr_kinase_AS"/>
</dbReference>
<evidence type="ECO:0000259" key="2">
    <source>
        <dbReference type="PROSITE" id="PS50011"/>
    </source>
</evidence>
<keyword evidence="1" id="KW-0677">Repeat</keyword>
<name>R7RXD2_STEHR</name>
<dbReference type="PANTHER" id="PTHR10039:SF16">
    <property type="entry name" value="GPI INOSITOL-DEACYLASE"/>
    <property type="match status" value="1"/>
</dbReference>
<accession>R7RXD2</accession>